<feature type="transmembrane region" description="Helical" evidence="1">
    <location>
        <begin position="319"/>
        <end position="335"/>
    </location>
</feature>
<evidence type="ECO:0008006" key="4">
    <source>
        <dbReference type="Google" id="ProtNLM"/>
    </source>
</evidence>
<evidence type="ECO:0000313" key="3">
    <source>
        <dbReference type="Proteomes" id="UP000034507"/>
    </source>
</evidence>
<feature type="transmembrane region" description="Helical" evidence="1">
    <location>
        <begin position="177"/>
        <end position="204"/>
    </location>
</feature>
<dbReference type="AlphaFoldDB" id="A0A0G0ZGG2"/>
<gene>
    <name evidence="2" type="ORF">UU77_C0008G0023</name>
</gene>
<feature type="transmembrane region" description="Helical" evidence="1">
    <location>
        <begin position="389"/>
        <end position="411"/>
    </location>
</feature>
<sequence>MKYKAFLFFLTIVLTFIFLKDVKQGSFLFLHDEDLFLSKNESLSAFYVQNPLDLGSPNSSIMLATFWSRLFYTFVYSVGLNLNQAQVVIYFLKILIALFLPYIGFKKLSTLYLKDSNDLISLVVSLWYSFNTYAVIYWHGNSFSLPLLLCYALAPLSLYYLHLAILEKSDTRIKAKAALLLFLMSFGFYLFAVYLLVITFYIVVYILAYKKNVKSVIANTFILGILSLPLFSLFFVSLYNTFVNGAVTVNTTGGETFGALRGSLLYPLFMWFSWGIYTVWEPRNIFTFYRYYYTLPSLLSPFVIYFLIIYGVMKGKKNLLIYLFLILFLLMVFVIKGSQPPYGNVFLHLIDNFPLFRIFRSPDNKFGFGIVFTLSILLLLVSRKFRKPLFVILISLVVLIQGFPLFSGVAIKGENTTTSTDRIISVPSEYKSLIEFLNSSTDPYGYVLVFPPQEFGFFNLGENEGHVGQDLLPKYSELPFIYLSEYSSMLSDTYTILRNSISRNDLTILDRFPVKYIVIRNDTGSLRPPKELIDAIENTFNKVYENKLFKVYENSNMTSLVEGAGVRFSMINPIKYEITLLNIRGDKKVVFNQNYNYGWTLYPRAISAVEECSKSFEFADGGVECVATKYPIIPTDIYYLFQPPVFQDKHEKGNGYANIWTFNADEIKNVLEPWQYRLNSDGSMDIGLTLYFRPQALFYFSVLLNFLYLLGVLVFISWKNIHAKK</sequence>
<evidence type="ECO:0000313" key="2">
    <source>
        <dbReference type="EMBL" id="KKS21106.1"/>
    </source>
</evidence>
<feature type="transmembrane region" description="Helical" evidence="1">
    <location>
        <begin position="292"/>
        <end position="313"/>
    </location>
</feature>
<feature type="transmembrane region" description="Helical" evidence="1">
    <location>
        <begin position="366"/>
        <end position="382"/>
    </location>
</feature>
<proteinExistence type="predicted"/>
<keyword evidence="1" id="KW-0472">Membrane</keyword>
<feature type="transmembrane region" description="Helical" evidence="1">
    <location>
        <begin position="216"/>
        <end position="239"/>
    </location>
</feature>
<protein>
    <recommendedName>
        <fullName evidence="4">Membrane protein 6-pyruvoyl-tetrahydropterin synthase-related domain-containing protein</fullName>
    </recommendedName>
</protein>
<accession>A0A0G0ZGG2</accession>
<feature type="transmembrane region" description="Helical" evidence="1">
    <location>
        <begin position="87"/>
        <end position="104"/>
    </location>
</feature>
<keyword evidence="1" id="KW-1133">Transmembrane helix</keyword>
<dbReference type="Proteomes" id="UP000034507">
    <property type="component" value="Unassembled WGS sequence"/>
</dbReference>
<evidence type="ECO:0000256" key="1">
    <source>
        <dbReference type="SAM" id="Phobius"/>
    </source>
</evidence>
<reference evidence="2 3" key="1">
    <citation type="journal article" date="2015" name="Nature">
        <title>rRNA introns, odd ribosomes, and small enigmatic genomes across a large radiation of phyla.</title>
        <authorList>
            <person name="Brown C.T."/>
            <person name="Hug L.A."/>
            <person name="Thomas B.C."/>
            <person name="Sharon I."/>
            <person name="Castelle C.J."/>
            <person name="Singh A."/>
            <person name="Wilkins M.J."/>
            <person name="Williams K.H."/>
            <person name="Banfield J.F."/>
        </authorList>
    </citation>
    <scope>NUCLEOTIDE SEQUENCE [LARGE SCALE GENOMIC DNA]</scope>
</reference>
<feature type="transmembrane region" description="Helical" evidence="1">
    <location>
        <begin position="61"/>
        <end position="80"/>
    </location>
</feature>
<organism evidence="2 3">
    <name type="scientific">candidate division WWE3 bacterium GW2011_GWC1_41_7</name>
    <dbReference type="NCBI Taxonomy" id="1619119"/>
    <lineage>
        <taxon>Bacteria</taxon>
        <taxon>Katanobacteria</taxon>
    </lineage>
</organism>
<dbReference type="EMBL" id="LCBX01000008">
    <property type="protein sequence ID" value="KKS21106.1"/>
    <property type="molecule type" value="Genomic_DNA"/>
</dbReference>
<comment type="caution">
    <text evidence="2">The sequence shown here is derived from an EMBL/GenBank/DDBJ whole genome shotgun (WGS) entry which is preliminary data.</text>
</comment>
<feature type="transmembrane region" description="Helical" evidence="1">
    <location>
        <begin position="259"/>
        <end position="280"/>
    </location>
</feature>
<feature type="transmembrane region" description="Helical" evidence="1">
    <location>
        <begin position="696"/>
        <end position="718"/>
    </location>
</feature>
<name>A0A0G0ZGG2_UNCKA</name>
<feature type="transmembrane region" description="Helical" evidence="1">
    <location>
        <begin position="145"/>
        <end position="165"/>
    </location>
</feature>
<keyword evidence="1" id="KW-0812">Transmembrane</keyword>